<proteinExistence type="predicted"/>
<dbReference type="Proteomes" id="UP001163064">
    <property type="component" value="Unassembled WGS sequence"/>
</dbReference>
<feature type="region of interest" description="Disordered" evidence="1">
    <location>
        <begin position="127"/>
        <end position="146"/>
    </location>
</feature>
<protein>
    <recommendedName>
        <fullName evidence="4">DUF4267 domain-containing protein</fullName>
    </recommendedName>
</protein>
<name>A0ABT3TR12_9ACTN</name>
<accession>A0ABT3TR12</accession>
<evidence type="ECO:0000256" key="1">
    <source>
        <dbReference type="SAM" id="MobiDB-lite"/>
    </source>
</evidence>
<evidence type="ECO:0008006" key="4">
    <source>
        <dbReference type="Google" id="ProtNLM"/>
    </source>
</evidence>
<evidence type="ECO:0000313" key="3">
    <source>
        <dbReference type="Proteomes" id="UP001163064"/>
    </source>
</evidence>
<keyword evidence="3" id="KW-1185">Reference proteome</keyword>
<reference evidence="2" key="1">
    <citation type="submission" date="2022-10" db="EMBL/GenBank/DDBJ databases">
        <title>Streptomyces beihaiensis sp. nov., a chitin degrading actinobacterium, isolated from shrimp pond soil.</title>
        <authorList>
            <person name="Xie J."/>
            <person name="Shen N."/>
        </authorList>
    </citation>
    <scope>NUCLEOTIDE SEQUENCE</scope>
    <source>
        <strain evidence="2">GXMU-J5</strain>
    </source>
</reference>
<organism evidence="2 3">
    <name type="scientific">Streptomyces beihaiensis</name>
    <dbReference type="NCBI Taxonomy" id="2984495"/>
    <lineage>
        <taxon>Bacteria</taxon>
        <taxon>Bacillati</taxon>
        <taxon>Actinomycetota</taxon>
        <taxon>Actinomycetes</taxon>
        <taxon>Kitasatosporales</taxon>
        <taxon>Streptomycetaceae</taxon>
        <taxon>Streptomyces</taxon>
    </lineage>
</organism>
<dbReference type="EMBL" id="JAPHNL010000037">
    <property type="protein sequence ID" value="MCX3059205.1"/>
    <property type="molecule type" value="Genomic_DNA"/>
</dbReference>
<sequence>MRESFLRAVGAATAVYGLAVAARPELLARPSGLVDGDGRVAPATAVALRPLAWRDAASGIAMLCAPRGGPALRTATAVRIAADFGDAALLGVTLPGRDRRRAAVAVSLAWGALSVAGLLMGDRRAGPRAGIAPDHRADRSATPGGP</sequence>
<dbReference type="RefSeq" id="WP_266596799.1">
    <property type="nucleotide sequence ID" value="NZ_JAPHNL010000037.1"/>
</dbReference>
<evidence type="ECO:0000313" key="2">
    <source>
        <dbReference type="EMBL" id="MCX3059205.1"/>
    </source>
</evidence>
<gene>
    <name evidence="2" type="ORF">OFY01_05375</name>
</gene>
<comment type="caution">
    <text evidence="2">The sequence shown here is derived from an EMBL/GenBank/DDBJ whole genome shotgun (WGS) entry which is preliminary data.</text>
</comment>